<evidence type="ECO:0000313" key="1">
    <source>
        <dbReference type="EMBL" id="TDV51080.1"/>
    </source>
</evidence>
<evidence type="ECO:0008006" key="3">
    <source>
        <dbReference type="Google" id="ProtNLM"/>
    </source>
</evidence>
<dbReference type="SUPFAM" id="SSF159275">
    <property type="entry name" value="PA1994-like"/>
    <property type="match status" value="1"/>
</dbReference>
<dbReference type="EMBL" id="SOCP01000006">
    <property type="protein sequence ID" value="TDV51080.1"/>
    <property type="molecule type" value="Genomic_DNA"/>
</dbReference>
<keyword evidence="2" id="KW-1185">Reference proteome</keyword>
<evidence type="ECO:0000313" key="2">
    <source>
        <dbReference type="Proteomes" id="UP000294927"/>
    </source>
</evidence>
<reference evidence="1 2" key="1">
    <citation type="submission" date="2019-03" db="EMBL/GenBank/DDBJ databases">
        <title>Genomic Encyclopedia of Archaeal and Bacterial Type Strains, Phase II (KMG-II): from individual species to whole genera.</title>
        <authorList>
            <person name="Goeker M."/>
        </authorList>
    </citation>
    <scope>NUCLEOTIDE SEQUENCE [LARGE SCALE GENOMIC DNA]</scope>
    <source>
        <strain evidence="1 2">DSM 45499</strain>
    </source>
</reference>
<dbReference type="AlphaFoldDB" id="A0A4R7VN61"/>
<dbReference type="Proteomes" id="UP000294927">
    <property type="component" value="Unassembled WGS sequence"/>
</dbReference>
<dbReference type="InterPro" id="IPR009467">
    <property type="entry name" value="Glycolipid-bd_prot_put"/>
</dbReference>
<protein>
    <recommendedName>
        <fullName evidence="3">Glycolipid-binding protein</fullName>
    </recommendedName>
</protein>
<gene>
    <name evidence="1" type="ORF">CLV71_106431</name>
</gene>
<accession>A0A4R7VN61</accession>
<sequence length="195" mass="21380">MTPPGSRKPIIVTWQGTARTSLESVRLFVSDGRLRASGRLVVASESPFSASFEFTVARSGDVGKGLLRTTAADTERQISVGRTQDGMWLIDRGEGTTQRNEFEGAVDVDVAGCVTFTALPIRRLGLHRKMGEADLPVLYISTPDLTVTLVRQTYRTLEITKDGALINYRDAHRDANIKVDPDGLPLSYEDVATRL</sequence>
<dbReference type="Pfam" id="PF06475">
    <property type="entry name" value="Glycolipid_bind"/>
    <property type="match status" value="1"/>
</dbReference>
<name>A0A4R7VN61_9PSEU</name>
<organism evidence="1 2">
    <name type="scientific">Actinophytocola oryzae</name>
    <dbReference type="NCBI Taxonomy" id="502181"/>
    <lineage>
        <taxon>Bacteria</taxon>
        <taxon>Bacillati</taxon>
        <taxon>Actinomycetota</taxon>
        <taxon>Actinomycetes</taxon>
        <taxon>Pseudonocardiales</taxon>
        <taxon>Pseudonocardiaceae</taxon>
    </lineage>
</organism>
<comment type="caution">
    <text evidence="1">The sequence shown here is derived from an EMBL/GenBank/DDBJ whole genome shotgun (WGS) entry which is preliminary data.</text>
</comment>
<dbReference type="RefSeq" id="WP_243866599.1">
    <property type="nucleotide sequence ID" value="NZ_SOCP01000006.1"/>
</dbReference>
<proteinExistence type="predicted"/>